<feature type="domain" description="EF-hand" evidence="1">
    <location>
        <begin position="48"/>
        <end position="74"/>
    </location>
</feature>
<evidence type="ECO:0000313" key="3">
    <source>
        <dbReference type="Proteomes" id="UP000095347"/>
    </source>
</evidence>
<dbReference type="SUPFAM" id="SSF51261">
    <property type="entry name" value="Duplicated hybrid motif"/>
    <property type="match status" value="1"/>
</dbReference>
<dbReference type="InterPro" id="IPR011992">
    <property type="entry name" value="EF-hand-dom_pair"/>
</dbReference>
<dbReference type="SUPFAM" id="SSF47473">
    <property type="entry name" value="EF-hand"/>
    <property type="match status" value="1"/>
</dbReference>
<dbReference type="PANTHER" id="PTHR21666:SF270">
    <property type="entry name" value="MUREIN HYDROLASE ACTIVATOR ENVC"/>
    <property type="match status" value="1"/>
</dbReference>
<dbReference type="Proteomes" id="UP000095347">
    <property type="component" value="Unassembled WGS sequence"/>
</dbReference>
<dbReference type="EMBL" id="MCGG01000017">
    <property type="protein sequence ID" value="OEJ68057.1"/>
    <property type="molecule type" value="Genomic_DNA"/>
</dbReference>
<dbReference type="InterPro" id="IPR011055">
    <property type="entry name" value="Dup_hybrid_motif"/>
</dbReference>
<dbReference type="Pfam" id="PF13202">
    <property type="entry name" value="EF-hand_5"/>
    <property type="match status" value="2"/>
</dbReference>
<proteinExistence type="predicted"/>
<dbReference type="CDD" id="cd12797">
    <property type="entry name" value="M23_peptidase"/>
    <property type="match status" value="1"/>
</dbReference>
<gene>
    <name evidence="2" type="ORF">BEN30_07280</name>
</gene>
<evidence type="ECO:0000259" key="1">
    <source>
        <dbReference type="PROSITE" id="PS50222"/>
    </source>
</evidence>
<dbReference type="Pfam" id="PF01551">
    <property type="entry name" value="Peptidase_M23"/>
    <property type="match status" value="1"/>
</dbReference>
<keyword evidence="3" id="KW-1185">Reference proteome</keyword>
<accession>A0A1E5QA20</accession>
<dbReference type="Gene3D" id="1.10.238.10">
    <property type="entry name" value="EF-hand"/>
    <property type="match status" value="1"/>
</dbReference>
<dbReference type="InterPro" id="IPR018247">
    <property type="entry name" value="EF_Hand_1_Ca_BS"/>
</dbReference>
<dbReference type="PANTHER" id="PTHR21666">
    <property type="entry name" value="PEPTIDASE-RELATED"/>
    <property type="match status" value="1"/>
</dbReference>
<dbReference type="AlphaFoldDB" id="A0A1E5QA20"/>
<dbReference type="InterPro" id="IPR016047">
    <property type="entry name" value="M23ase_b-sheet_dom"/>
</dbReference>
<dbReference type="STRING" id="28181.BEN30_07280"/>
<evidence type="ECO:0000313" key="2">
    <source>
        <dbReference type="EMBL" id="OEJ68057.1"/>
    </source>
</evidence>
<sequence length="344" mass="37828">MCLMALITALAPANAQAKKDRVARDFRHADADDDGQLTPVEWNRRGNFERLDTNGDGQLNLQEVRALYDGHDNTDYVWPPKDMAPVSDEIDPSVRTDRVGRDALDDETFCAIGRARTCALSSATSRGLLATGTGPRFPDDAKCPGADDYWAMDYASKRDHAALHGGIDLPMPWGTPMRAVAAGSVVAIFEGKQSKRGIEIVLRHSPEQTGLPVWTYTAYGHMDALPDFKIGQRVKMGQILGPTGNSGVSAMGTAQSTTRRPAIHFVVFYAPTPAYTEAFDTIIPIDGRWMDPLAFYRQQEPFDSLAVKALPDTEKDVLVPILYTDTPPQPTTTKLVWPYACDRN</sequence>
<dbReference type="InterPro" id="IPR002048">
    <property type="entry name" value="EF_hand_dom"/>
</dbReference>
<organism evidence="2 3">
    <name type="scientific">Magnetovibrio blakemorei</name>
    <dbReference type="NCBI Taxonomy" id="28181"/>
    <lineage>
        <taxon>Bacteria</taxon>
        <taxon>Pseudomonadati</taxon>
        <taxon>Pseudomonadota</taxon>
        <taxon>Alphaproteobacteria</taxon>
        <taxon>Rhodospirillales</taxon>
        <taxon>Magnetovibrionaceae</taxon>
        <taxon>Magnetovibrio</taxon>
    </lineage>
</organism>
<dbReference type="Gene3D" id="2.70.70.10">
    <property type="entry name" value="Glucose Permease (Domain IIA)"/>
    <property type="match status" value="1"/>
</dbReference>
<protein>
    <recommendedName>
        <fullName evidence="1">EF-hand domain-containing protein</fullName>
    </recommendedName>
</protein>
<dbReference type="InterPro" id="IPR050570">
    <property type="entry name" value="Cell_wall_metabolism_enzyme"/>
</dbReference>
<dbReference type="PROSITE" id="PS00018">
    <property type="entry name" value="EF_HAND_1"/>
    <property type="match status" value="1"/>
</dbReference>
<comment type="caution">
    <text evidence="2">The sequence shown here is derived from an EMBL/GenBank/DDBJ whole genome shotgun (WGS) entry which is preliminary data.</text>
</comment>
<dbReference type="GO" id="GO:0004222">
    <property type="term" value="F:metalloendopeptidase activity"/>
    <property type="evidence" value="ECO:0007669"/>
    <property type="project" value="TreeGrafter"/>
</dbReference>
<reference evidence="3" key="1">
    <citation type="submission" date="2016-07" db="EMBL/GenBank/DDBJ databases">
        <authorList>
            <person name="Florea S."/>
            <person name="Webb J.S."/>
            <person name="Jaromczyk J."/>
            <person name="Schardl C.L."/>
        </authorList>
    </citation>
    <scope>NUCLEOTIDE SEQUENCE [LARGE SCALE GENOMIC DNA]</scope>
    <source>
        <strain evidence="3">MV-1</strain>
    </source>
</reference>
<dbReference type="PROSITE" id="PS50222">
    <property type="entry name" value="EF_HAND_2"/>
    <property type="match status" value="1"/>
</dbReference>
<name>A0A1E5QA20_9PROT</name>
<dbReference type="GO" id="GO:0005509">
    <property type="term" value="F:calcium ion binding"/>
    <property type="evidence" value="ECO:0007669"/>
    <property type="project" value="InterPro"/>
</dbReference>